<proteinExistence type="predicted"/>
<reference evidence="1 2" key="1">
    <citation type="submission" date="2023-03" db="EMBL/GenBank/DDBJ databases">
        <title>Host association and intracellularity evolved multiple times independently in the Rickettsiales.</title>
        <authorList>
            <person name="Castelli M."/>
            <person name="Nardi T."/>
            <person name="Gammuto L."/>
            <person name="Bellinzona G."/>
            <person name="Sabaneyeva E."/>
            <person name="Potekhin A."/>
            <person name="Serra V."/>
            <person name="Petroni G."/>
            <person name="Sassera D."/>
        </authorList>
    </citation>
    <scope>NUCLEOTIDE SEQUENCE [LARGE SCALE GENOMIC DNA]</scope>
    <source>
        <strain evidence="1 2">Sr 2-6</strain>
    </source>
</reference>
<dbReference type="RefSeq" id="WP_322776281.1">
    <property type="nucleotide sequence ID" value="NZ_JARJFB010000014.1"/>
</dbReference>
<evidence type="ECO:0000313" key="1">
    <source>
        <dbReference type="EMBL" id="MEA0970379.1"/>
    </source>
</evidence>
<keyword evidence="2" id="KW-1185">Reference proteome</keyword>
<accession>A0ABU5NB45</accession>
<protein>
    <submittedName>
        <fullName evidence="1">Uncharacterized protein</fullName>
    </submittedName>
</protein>
<dbReference type="Proteomes" id="UP001291687">
    <property type="component" value="Unassembled WGS sequence"/>
</dbReference>
<organism evidence="1 2">
    <name type="scientific">Candidatus Megaera venefica</name>
    <dbReference type="NCBI Taxonomy" id="2055910"/>
    <lineage>
        <taxon>Bacteria</taxon>
        <taxon>Pseudomonadati</taxon>
        <taxon>Pseudomonadota</taxon>
        <taxon>Alphaproteobacteria</taxon>
        <taxon>Rickettsiales</taxon>
        <taxon>Rickettsiaceae</taxon>
        <taxon>Candidatus Megaera</taxon>
    </lineage>
</organism>
<comment type="caution">
    <text evidence="1">The sequence shown here is derived from an EMBL/GenBank/DDBJ whole genome shotgun (WGS) entry which is preliminary data.</text>
</comment>
<evidence type="ECO:0000313" key="2">
    <source>
        <dbReference type="Proteomes" id="UP001291687"/>
    </source>
</evidence>
<sequence>MPLFLKSIAPEIDIFGNRQLLNFNRDPSSGESDSALTLINWFTPILNVNANSTFEFLTPAMKGFRFNHSLSTTGTFGNFNFEKYDRFGLATPLWGYDEVTDSLVFNKEGSFVKNTANNQINLVSTSLDTVGNLKLNITKKIPNTQTYKGYQLSYEYSDSIGDSFSLYRDSNSTLDRLFAHSETLNVFLFYRSISMNTNRITNLGNAILSSDVVNKGQMDSADATTLTSAQTYTNNKTWLASQVTNFDTQVRTNRLDQMSIPTSSLNLNSQRIINLTNPVNAQDGATKQYVDNQSGGTGAIKSFMHGYLSPMYNTNITTSDHIKFGSFYYYQGTSIVLDTSSAYSNSIGTASIGRITLSAGKSYKLLASLSTADFTSTSGYLGLRWHNSDTNSPIGGVTTWWHPSSNYFSGGVVAAVIMVSNTTRVELKINSVSNVGYIRGSSDYNSAAWFIAEEI</sequence>
<dbReference type="EMBL" id="JARJFB010000014">
    <property type="protein sequence ID" value="MEA0970379.1"/>
    <property type="molecule type" value="Genomic_DNA"/>
</dbReference>
<gene>
    <name evidence="1" type="ORF">Megvenef_00338</name>
</gene>
<name>A0ABU5NB45_9RICK</name>